<dbReference type="AlphaFoldDB" id="A0A3R9PRV6"/>
<evidence type="ECO:0000313" key="2">
    <source>
        <dbReference type="EMBL" id="RSK63163.1"/>
    </source>
</evidence>
<comment type="caution">
    <text evidence="2">The sequence shown here is derived from an EMBL/GenBank/DDBJ whole genome shotgun (WGS) entry which is preliminary data.</text>
</comment>
<organism evidence="2 3">
    <name type="scientific">Enterobacter huaxiensis</name>
    <dbReference type="NCBI Taxonomy" id="2494702"/>
    <lineage>
        <taxon>Bacteria</taxon>
        <taxon>Pseudomonadati</taxon>
        <taxon>Pseudomonadota</taxon>
        <taxon>Gammaproteobacteria</taxon>
        <taxon>Enterobacterales</taxon>
        <taxon>Enterobacteriaceae</taxon>
        <taxon>Enterobacter</taxon>
    </lineage>
</organism>
<protein>
    <submittedName>
        <fullName evidence="2">Uncharacterized protein</fullName>
    </submittedName>
</protein>
<dbReference type="EMBL" id="RWHU01000012">
    <property type="protein sequence ID" value="RSK63163.1"/>
    <property type="molecule type" value="Genomic_DNA"/>
</dbReference>
<keyword evidence="1" id="KW-1133">Transmembrane helix</keyword>
<feature type="transmembrane region" description="Helical" evidence="1">
    <location>
        <begin position="45"/>
        <end position="65"/>
    </location>
</feature>
<proteinExistence type="predicted"/>
<evidence type="ECO:0000256" key="1">
    <source>
        <dbReference type="SAM" id="Phobius"/>
    </source>
</evidence>
<evidence type="ECO:0000313" key="3">
    <source>
        <dbReference type="Proteomes" id="UP000276389"/>
    </source>
</evidence>
<name>A0A3R9PRV6_9ENTR</name>
<keyword evidence="1" id="KW-0472">Membrane</keyword>
<accession>A0A3R9PRV6</accession>
<keyword evidence="1" id="KW-0812">Transmembrane</keyword>
<dbReference type="Proteomes" id="UP000276389">
    <property type="component" value="Unassembled WGS sequence"/>
</dbReference>
<reference evidence="2 3" key="1">
    <citation type="submission" date="2018-12" db="EMBL/GenBank/DDBJ databases">
        <title>The Genome Submission of two Enterobacter spp. strains.</title>
        <authorList>
            <person name="Wu W."/>
            <person name="Wei L."/>
            <person name="Feng Y."/>
            <person name="Zong Z."/>
        </authorList>
    </citation>
    <scope>NUCLEOTIDE SEQUENCE [LARGE SCALE GENOMIC DNA]</scope>
    <source>
        <strain evidence="2 3">WCHEHu045002</strain>
    </source>
</reference>
<sequence length="107" mass="11683">MVISEKDLLEAGFSKSEVDNLQGRLSAGGGTIQDLIDALSRRFRVSIWITVALVLVMLVTLIAGSRTHILSGGMSSLVVLIIAWVTFPPALGWKAFRLQKTMSRKAR</sequence>
<dbReference type="RefSeq" id="WP_125915646.1">
    <property type="nucleotide sequence ID" value="NZ_RWHU01000012.1"/>
</dbReference>
<gene>
    <name evidence="2" type="ORF">EJE24_22725</name>
</gene>
<feature type="transmembrane region" description="Helical" evidence="1">
    <location>
        <begin position="77"/>
        <end position="96"/>
    </location>
</feature>